<protein>
    <submittedName>
        <fullName evidence="1">Uncharacterized protein</fullName>
    </submittedName>
</protein>
<organism evidence="1 2">
    <name type="scientific">Aeromicrobium chenweiae</name>
    <dbReference type="NCBI Taxonomy" id="2079793"/>
    <lineage>
        <taxon>Bacteria</taxon>
        <taxon>Bacillati</taxon>
        <taxon>Actinomycetota</taxon>
        <taxon>Actinomycetes</taxon>
        <taxon>Propionibacteriales</taxon>
        <taxon>Nocardioidaceae</taxon>
        <taxon>Aeromicrobium</taxon>
    </lineage>
</organism>
<name>A0A2S0WIA1_9ACTN</name>
<accession>A0A2S0WIA1</accession>
<sequence>MRTSMPYPDEPVRRGNHAVPAGCPSLPAMAIMIRDKIAQNSQKFLRPGEPIVAVMVGQRISGWWGALTYLWIFWNRFEAVVVTPQRIVVLDCGKWTTGTPRSVLRELPRTTRIGPPSGLWWKCTTLGDKMYIHRRFHKDVALADGMLPV</sequence>
<keyword evidence="2" id="KW-1185">Reference proteome</keyword>
<evidence type="ECO:0000313" key="2">
    <source>
        <dbReference type="Proteomes" id="UP000244384"/>
    </source>
</evidence>
<proteinExistence type="predicted"/>
<reference evidence="2" key="1">
    <citation type="submission" date="2018-01" db="EMBL/GenBank/DDBJ databases">
        <authorList>
            <person name="Li J."/>
        </authorList>
    </citation>
    <scope>NUCLEOTIDE SEQUENCE [LARGE SCALE GENOMIC DNA]</scope>
    <source>
        <strain evidence="2">592</strain>
    </source>
</reference>
<dbReference type="EMBL" id="CP026952">
    <property type="protein sequence ID" value="AWB91058.1"/>
    <property type="molecule type" value="Genomic_DNA"/>
</dbReference>
<dbReference type="AlphaFoldDB" id="A0A2S0WIA1"/>
<evidence type="ECO:0000313" key="1">
    <source>
        <dbReference type="EMBL" id="AWB91058.1"/>
    </source>
</evidence>
<gene>
    <name evidence="1" type="ORF">C3E78_01810</name>
</gene>
<dbReference type="KEGG" id="aez:C3E78_01810"/>
<dbReference type="Proteomes" id="UP000244384">
    <property type="component" value="Chromosome"/>
</dbReference>